<organism evidence="2">
    <name type="scientific">Lepeophtheirus salmonis</name>
    <name type="common">Salmon louse</name>
    <name type="synonym">Caligus salmonis</name>
    <dbReference type="NCBI Taxonomy" id="72036"/>
    <lineage>
        <taxon>Eukaryota</taxon>
        <taxon>Metazoa</taxon>
        <taxon>Ecdysozoa</taxon>
        <taxon>Arthropoda</taxon>
        <taxon>Crustacea</taxon>
        <taxon>Multicrustacea</taxon>
        <taxon>Hexanauplia</taxon>
        <taxon>Copepoda</taxon>
        <taxon>Siphonostomatoida</taxon>
        <taxon>Caligidae</taxon>
        <taxon>Lepeophtheirus</taxon>
    </lineage>
</organism>
<reference evidence="2" key="1">
    <citation type="submission" date="2014-05" db="EMBL/GenBank/DDBJ databases">
        <authorList>
            <person name="Chronopoulou M."/>
        </authorList>
    </citation>
    <scope>NUCLEOTIDE SEQUENCE</scope>
    <source>
        <tissue evidence="2">Whole organism</tissue>
    </source>
</reference>
<name>A0A0K2UGB5_LEPSM</name>
<dbReference type="EMBL" id="HACA01019754">
    <property type="protein sequence ID" value="CDW37115.1"/>
    <property type="molecule type" value="Transcribed_RNA"/>
</dbReference>
<protein>
    <submittedName>
        <fullName evidence="2">Uncharacterized protein</fullName>
    </submittedName>
</protein>
<dbReference type="AlphaFoldDB" id="A0A0K2UGB5"/>
<evidence type="ECO:0000256" key="1">
    <source>
        <dbReference type="SAM" id="MobiDB-lite"/>
    </source>
</evidence>
<proteinExistence type="predicted"/>
<feature type="compositionally biased region" description="Basic and acidic residues" evidence="1">
    <location>
        <begin position="32"/>
        <end position="41"/>
    </location>
</feature>
<feature type="region of interest" description="Disordered" evidence="1">
    <location>
        <begin position="26"/>
        <end position="50"/>
    </location>
</feature>
<evidence type="ECO:0000313" key="2">
    <source>
        <dbReference type="EMBL" id="CDW37115.1"/>
    </source>
</evidence>
<accession>A0A0K2UGB5</accession>
<sequence length="50" mass="5569">MNSDDMIEKRSTINIFITHKCTLLSTMEPSGGDEKIEDKETSGNQVSSYS</sequence>